<dbReference type="EMBL" id="LSRX01006137">
    <property type="protein sequence ID" value="OLP73181.1"/>
    <property type="molecule type" value="Genomic_DNA"/>
</dbReference>
<comment type="caution">
    <text evidence="2">The sequence shown here is derived from an EMBL/GenBank/DDBJ whole genome shotgun (WGS) entry which is preliminary data.</text>
</comment>
<feature type="non-terminal residue" evidence="2">
    <location>
        <position position="1"/>
    </location>
</feature>
<protein>
    <submittedName>
        <fullName evidence="2">Uncharacterized protein</fullName>
    </submittedName>
</protein>
<feature type="region of interest" description="Disordered" evidence="1">
    <location>
        <begin position="32"/>
        <end position="73"/>
    </location>
</feature>
<accession>A0A1Q9BR60</accession>
<evidence type="ECO:0000256" key="1">
    <source>
        <dbReference type="SAM" id="MobiDB-lite"/>
    </source>
</evidence>
<keyword evidence="3" id="KW-1185">Reference proteome</keyword>
<proteinExistence type="predicted"/>
<evidence type="ECO:0000313" key="2">
    <source>
        <dbReference type="EMBL" id="OLP73181.1"/>
    </source>
</evidence>
<reference evidence="2 3" key="1">
    <citation type="submission" date="2016-02" db="EMBL/GenBank/DDBJ databases">
        <title>Genome analysis of coral dinoflagellate symbionts highlights evolutionary adaptations to a symbiotic lifestyle.</title>
        <authorList>
            <person name="Aranda M."/>
            <person name="Li Y."/>
            <person name="Liew Y.J."/>
            <person name="Baumgarten S."/>
            <person name="Simakov O."/>
            <person name="Wilson M."/>
            <person name="Piel J."/>
            <person name="Ashoor H."/>
            <person name="Bougouffa S."/>
            <person name="Bajic V.B."/>
            <person name="Ryu T."/>
            <person name="Ravasi T."/>
            <person name="Bayer T."/>
            <person name="Micklem G."/>
            <person name="Kim H."/>
            <person name="Bhak J."/>
            <person name="Lajeunesse T.C."/>
            <person name="Voolstra C.R."/>
        </authorList>
    </citation>
    <scope>NUCLEOTIDE SEQUENCE [LARGE SCALE GENOMIC DNA]</scope>
    <source>
        <strain evidence="2 3">CCMP2467</strain>
    </source>
</reference>
<name>A0A1Q9BR60_SYMMI</name>
<dbReference type="Proteomes" id="UP000186817">
    <property type="component" value="Unassembled WGS sequence"/>
</dbReference>
<feature type="compositionally biased region" description="Basic and acidic residues" evidence="1">
    <location>
        <begin position="32"/>
        <end position="58"/>
    </location>
</feature>
<gene>
    <name evidence="2" type="ORF">AK812_SmicGene47682</name>
</gene>
<sequence>VRQLALAQGFAGDEAIGKQKMLSYKTLKEKYGKQTADKIKDRKKGEEKTRDAFKDPRPRWFQHSECPDDPATR</sequence>
<dbReference type="AlphaFoldDB" id="A0A1Q9BR60"/>
<organism evidence="2 3">
    <name type="scientific">Symbiodinium microadriaticum</name>
    <name type="common">Dinoflagellate</name>
    <name type="synonym">Zooxanthella microadriatica</name>
    <dbReference type="NCBI Taxonomy" id="2951"/>
    <lineage>
        <taxon>Eukaryota</taxon>
        <taxon>Sar</taxon>
        <taxon>Alveolata</taxon>
        <taxon>Dinophyceae</taxon>
        <taxon>Suessiales</taxon>
        <taxon>Symbiodiniaceae</taxon>
        <taxon>Symbiodinium</taxon>
    </lineage>
</organism>
<evidence type="ECO:0000313" key="3">
    <source>
        <dbReference type="Proteomes" id="UP000186817"/>
    </source>
</evidence>